<reference evidence="2" key="1">
    <citation type="journal article" date="2019" name="Int. J. Syst. Evol. Microbiol.">
        <title>The Global Catalogue of Microorganisms (GCM) 10K type strain sequencing project: providing services to taxonomists for standard genome sequencing and annotation.</title>
        <authorList>
            <consortium name="The Broad Institute Genomics Platform"/>
            <consortium name="The Broad Institute Genome Sequencing Center for Infectious Disease"/>
            <person name="Wu L."/>
            <person name="Ma J."/>
        </authorList>
    </citation>
    <scope>NUCLEOTIDE SEQUENCE [LARGE SCALE GENOMIC DNA]</scope>
    <source>
        <strain evidence="2">CCUG 63563</strain>
    </source>
</reference>
<evidence type="ECO:0000313" key="2">
    <source>
        <dbReference type="Proteomes" id="UP001596976"/>
    </source>
</evidence>
<name>A0ABW3GY15_9BACL</name>
<comment type="caution">
    <text evidence="1">The sequence shown here is derived from an EMBL/GenBank/DDBJ whole genome shotgun (WGS) entry which is preliminary data.</text>
</comment>
<protein>
    <submittedName>
        <fullName evidence="1">Uncharacterized protein</fullName>
    </submittedName>
</protein>
<dbReference type="EMBL" id="JBHTJF010000001">
    <property type="protein sequence ID" value="MFD0942336.1"/>
    <property type="molecule type" value="Genomic_DNA"/>
</dbReference>
<gene>
    <name evidence="1" type="ORF">ACFQ0V_00845</name>
</gene>
<proteinExistence type="predicted"/>
<keyword evidence="2" id="KW-1185">Reference proteome</keyword>
<sequence>MFSKETIPLFFATRAESAMESALHHLSPLFSFDLVQETLRNVRFGNAEYMYCDERFLTVTWRIENEMISLHLHDEALLEYETEGVDEFLLLPIFLTYQLFFSLQERLSKWRSTGSAKALERSPHSWLEHFTQLTEQLNKNDYRSIRELERQQSFIREQFIPFQPYEWEWRPIFNLYQSLLMAETLLPQISRILTNQPELLQYESWIAERLVEDLLDNIERAVGQMVVSHTLFGIEPFLLKLPELIARATMQTTDLFKPRFSLYQLLWKSSLMSSTQYEAEKERLANCTHPDTPFFRALFFIEEGEDVPATFAIHDWTEKQLLTALHFAEYADAEDREDIVLMIADVIEKELETLLHRDLNPLLLTQRLYMIDHLFYFTSKHQAVREKMFRKYPLESRELYSNLLIEEERFDEWLAFNQAFETSPHIIENQLDFVIQKSPKHAVLAMHPFVLREIEQKTRPHYKRAVRFLKKMRTCANRGGMHSWWNTYVDQLRDSFRRLRALQEEIEKGKIYL</sequence>
<accession>A0ABW3GY15</accession>
<evidence type="ECO:0000313" key="1">
    <source>
        <dbReference type="EMBL" id="MFD0942336.1"/>
    </source>
</evidence>
<organism evidence="1 2">
    <name type="scientific">Savagea faecisuis</name>
    <dbReference type="NCBI Taxonomy" id="1274803"/>
    <lineage>
        <taxon>Bacteria</taxon>
        <taxon>Bacillati</taxon>
        <taxon>Bacillota</taxon>
        <taxon>Bacilli</taxon>
        <taxon>Bacillales</taxon>
        <taxon>Caryophanaceae</taxon>
        <taxon>Savagea</taxon>
    </lineage>
</organism>
<dbReference type="Proteomes" id="UP001596976">
    <property type="component" value="Unassembled WGS sequence"/>
</dbReference>
<dbReference type="RefSeq" id="WP_381008761.1">
    <property type="nucleotide sequence ID" value="NZ_JBHTJF010000001.1"/>
</dbReference>